<gene>
    <name evidence="1" type="ORF">BV25DRAFT_1821152</name>
</gene>
<comment type="caution">
    <text evidence="1">The sequence shown here is derived from an EMBL/GenBank/DDBJ whole genome shotgun (WGS) entry which is preliminary data.</text>
</comment>
<reference evidence="1" key="2">
    <citation type="journal article" date="2022" name="New Phytol.">
        <title>Evolutionary transition to the ectomycorrhizal habit in the genomes of a hyperdiverse lineage of mushroom-forming fungi.</title>
        <authorList>
            <person name="Looney B."/>
            <person name="Miyauchi S."/>
            <person name="Morin E."/>
            <person name="Drula E."/>
            <person name="Courty P.E."/>
            <person name="Kohler A."/>
            <person name="Kuo A."/>
            <person name="LaButti K."/>
            <person name="Pangilinan J."/>
            <person name="Lipzen A."/>
            <person name="Riley R."/>
            <person name="Andreopoulos W."/>
            <person name="He G."/>
            <person name="Johnson J."/>
            <person name="Nolan M."/>
            <person name="Tritt A."/>
            <person name="Barry K.W."/>
            <person name="Grigoriev I.V."/>
            <person name="Nagy L.G."/>
            <person name="Hibbett D."/>
            <person name="Henrissat B."/>
            <person name="Matheny P.B."/>
            <person name="Labbe J."/>
            <person name="Martin F.M."/>
        </authorList>
    </citation>
    <scope>NUCLEOTIDE SEQUENCE</scope>
    <source>
        <strain evidence="1">HHB10654</strain>
    </source>
</reference>
<keyword evidence="2" id="KW-1185">Reference proteome</keyword>
<evidence type="ECO:0000313" key="2">
    <source>
        <dbReference type="Proteomes" id="UP000814140"/>
    </source>
</evidence>
<organism evidence="1 2">
    <name type="scientific">Artomyces pyxidatus</name>
    <dbReference type="NCBI Taxonomy" id="48021"/>
    <lineage>
        <taxon>Eukaryota</taxon>
        <taxon>Fungi</taxon>
        <taxon>Dikarya</taxon>
        <taxon>Basidiomycota</taxon>
        <taxon>Agaricomycotina</taxon>
        <taxon>Agaricomycetes</taxon>
        <taxon>Russulales</taxon>
        <taxon>Auriscalpiaceae</taxon>
        <taxon>Artomyces</taxon>
    </lineage>
</organism>
<dbReference type="Proteomes" id="UP000814140">
    <property type="component" value="Unassembled WGS sequence"/>
</dbReference>
<evidence type="ECO:0000313" key="1">
    <source>
        <dbReference type="EMBL" id="KAI0066233.1"/>
    </source>
</evidence>
<reference evidence="1" key="1">
    <citation type="submission" date="2021-03" db="EMBL/GenBank/DDBJ databases">
        <authorList>
            <consortium name="DOE Joint Genome Institute"/>
            <person name="Ahrendt S."/>
            <person name="Looney B.P."/>
            <person name="Miyauchi S."/>
            <person name="Morin E."/>
            <person name="Drula E."/>
            <person name="Courty P.E."/>
            <person name="Chicoki N."/>
            <person name="Fauchery L."/>
            <person name="Kohler A."/>
            <person name="Kuo A."/>
            <person name="Labutti K."/>
            <person name="Pangilinan J."/>
            <person name="Lipzen A."/>
            <person name="Riley R."/>
            <person name="Andreopoulos W."/>
            <person name="He G."/>
            <person name="Johnson J."/>
            <person name="Barry K.W."/>
            <person name="Grigoriev I.V."/>
            <person name="Nagy L."/>
            <person name="Hibbett D."/>
            <person name="Henrissat B."/>
            <person name="Matheny P.B."/>
            <person name="Labbe J."/>
            <person name="Martin F."/>
        </authorList>
    </citation>
    <scope>NUCLEOTIDE SEQUENCE</scope>
    <source>
        <strain evidence="1">HHB10654</strain>
    </source>
</reference>
<keyword evidence="1" id="KW-0378">Hydrolase</keyword>
<sequence>MATTPTTTRVTRSTVLGKRGHQTHAESSSSSSPATSEPSFDEFIDATCTSPESSPCAKRARTSLTLPDGKENIPPFLFDALADSPRALRRTSTEFMTPTRPRATPRRQASMSCIPNTPATALSRMSLQTPPATPSTSLPLHTRARGLLRATCNSTADIAGRSAERNIILDFVTAFIGSRPSNDEEFRPVLYISGSPGCGKTALVNAILTSLEVQMLENEVNVALVNCMALNGLDAVWDRLLEELGGVKKRGSKVRNSDLVEELLARRESKCILVLDEIDHVAASSQSLAALFALAETHSSVLRIIGIANTHTLTSSASKLSMHGVTGVQTLHFAPYESTQLLEILQARLKPLSALDSPTTEESVKKFLPVPTLTLLCKKTAAQTGDVRALFEVLRGAIDLVVAESFTSKEPPTSVSPAHILAALKAYAPASRIGAAAAAPGTSSKTSSNSEIVNKIRDLGLHARLVLLALLLACKRVEAGLPVSGSPSQMPTPPRSPVKRSSSSQNVVRAPVPPTGGASVDTTHLYTFYTTILSRGGSGVFTAVSRSEFSDLAGVLETVGIVSLSSSGLSSASPVKGRKLARSASFAGGMGKAGKSQTVMFVEGMRADEVLRGLGIDSDGQQAPSKDAREEEAGAIWARELSTINKESKLLAKRVGGVATFDDAMED</sequence>
<protein>
    <submittedName>
        <fullName evidence="1">P-loop containing nucleoside triphosphate hydrolase protein</fullName>
    </submittedName>
</protein>
<accession>A0ACB8TDD5</accession>
<dbReference type="EMBL" id="MU277193">
    <property type="protein sequence ID" value="KAI0066233.1"/>
    <property type="molecule type" value="Genomic_DNA"/>
</dbReference>
<name>A0ACB8TDD5_9AGAM</name>
<proteinExistence type="predicted"/>